<gene>
    <name evidence="6" type="ORF">C1E23_10660</name>
</gene>
<dbReference type="Gene3D" id="1.10.10.60">
    <property type="entry name" value="Homeodomain-like"/>
    <property type="match status" value="1"/>
</dbReference>
<dbReference type="PANTHER" id="PTHR47506:SF6">
    <property type="entry name" value="HTH-TYPE TRANSCRIPTIONAL REPRESSOR NEMR"/>
    <property type="match status" value="1"/>
</dbReference>
<accession>A0A4Q7ILH0</accession>
<dbReference type="Proteomes" id="UP000291338">
    <property type="component" value="Unassembled WGS sequence"/>
</dbReference>
<evidence type="ECO:0000256" key="2">
    <source>
        <dbReference type="ARBA" id="ARBA00023125"/>
    </source>
</evidence>
<sequence length="198" mass="22815">MTNKGERTRNEILKQSIKYSSQFGLADVTIGSVAKLCALSRTGVISHFKNKEDMQIAILQYGETLFIDRVITPARCDDPLSHLLNLLDCWSTWINDMFNDPKMSCPFIKAVVEFQNRPDSEVRSFIIAQQERLLSYLTHRIERCIEHNKLKADIASSIIAYELYSLYLGHAITKYTLPHNEVGDLFKNSVLRLLNQYR</sequence>
<protein>
    <submittedName>
        <fullName evidence="6">Transcriptional regulator</fullName>
    </submittedName>
</protein>
<evidence type="ECO:0000256" key="4">
    <source>
        <dbReference type="PROSITE-ProRule" id="PRU00335"/>
    </source>
</evidence>
<dbReference type="RefSeq" id="WP_130255546.1">
    <property type="nucleotide sequence ID" value="NZ_PPSX01000036.1"/>
</dbReference>
<dbReference type="InterPro" id="IPR001647">
    <property type="entry name" value="HTH_TetR"/>
</dbReference>
<proteinExistence type="predicted"/>
<dbReference type="InterPro" id="IPR036271">
    <property type="entry name" value="Tet_transcr_reg_TetR-rel_C_sf"/>
</dbReference>
<keyword evidence="1" id="KW-0805">Transcription regulation</keyword>
<evidence type="ECO:0000259" key="5">
    <source>
        <dbReference type="PROSITE" id="PS50977"/>
    </source>
</evidence>
<dbReference type="InterPro" id="IPR009057">
    <property type="entry name" value="Homeodomain-like_sf"/>
</dbReference>
<dbReference type="Gene3D" id="1.10.357.10">
    <property type="entry name" value="Tetracycline Repressor, domain 2"/>
    <property type="match status" value="1"/>
</dbReference>
<evidence type="ECO:0000256" key="1">
    <source>
        <dbReference type="ARBA" id="ARBA00023015"/>
    </source>
</evidence>
<organism evidence="6 7">
    <name type="scientific">Pseudoalteromonas phenolica</name>
    <dbReference type="NCBI Taxonomy" id="161398"/>
    <lineage>
        <taxon>Bacteria</taxon>
        <taxon>Pseudomonadati</taxon>
        <taxon>Pseudomonadota</taxon>
        <taxon>Gammaproteobacteria</taxon>
        <taxon>Alteromonadales</taxon>
        <taxon>Pseudoalteromonadaceae</taxon>
        <taxon>Pseudoalteromonas</taxon>
    </lineage>
</organism>
<evidence type="ECO:0000313" key="6">
    <source>
        <dbReference type="EMBL" id="RZQ53083.1"/>
    </source>
</evidence>
<keyword evidence="2 4" id="KW-0238">DNA-binding</keyword>
<keyword evidence="3" id="KW-0804">Transcription</keyword>
<evidence type="ECO:0000256" key="3">
    <source>
        <dbReference type="ARBA" id="ARBA00023163"/>
    </source>
</evidence>
<dbReference type="PROSITE" id="PS50977">
    <property type="entry name" value="HTH_TETR_2"/>
    <property type="match status" value="1"/>
</dbReference>
<name>A0A4Q7ILH0_9GAMM</name>
<comment type="caution">
    <text evidence="6">The sequence shown here is derived from an EMBL/GenBank/DDBJ whole genome shotgun (WGS) entry which is preliminary data.</text>
</comment>
<feature type="DNA-binding region" description="H-T-H motif" evidence="4">
    <location>
        <begin position="29"/>
        <end position="48"/>
    </location>
</feature>
<dbReference type="SUPFAM" id="SSF46689">
    <property type="entry name" value="Homeodomain-like"/>
    <property type="match status" value="1"/>
</dbReference>
<dbReference type="PANTHER" id="PTHR47506">
    <property type="entry name" value="TRANSCRIPTIONAL REGULATORY PROTEIN"/>
    <property type="match status" value="1"/>
</dbReference>
<dbReference type="SUPFAM" id="SSF48498">
    <property type="entry name" value="Tetracyclin repressor-like, C-terminal domain"/>
    <property type="match status" value="1"/>
</dbReference>
<dbReference type="EMBL" id="PPSX01000036">
    <property type="protein sequence ID" value="RZQ53083.1"/>
    <property type="molecule type" value="Genomic_DNA"/>
</dbReference>
<dbReference type="GO" id="GO:0003677">
    <property type="term" value="F:DNA binding"/>
    <property type="evidence" value="ECO:0007669"/>
    <property type="project" value="UniProtKB-UniRule"/>
</dbReference>
<reference evidence="6 7" key="1">
    <citation type="submission" date="2018-01" db="EMBL/GenBank/DDBJ databases">
        <title>Co-occurrence of chitin degradation, pigmentation and bioactivity in marine Pseudoalteromonas.</title>
        <authorList>
            <person name="Paulsen S."/>
            <person name="Gram L."/>
            <person name="Machado H."/>
        </authorList>
    </citation>
    <scope>NUCLEOTIDE SEQUENCE [LARGE SCALE GENOMIC DNA]</scope>
    <source>
        <strain evidence="6 7">S3898</strain>
    </source>
</reference>
<dbReference type="AlphaFoldDB" id="A0A4Q7ILH0"/>
<evidence type="ECO:0000313" key="7">
    <source>
        <dbReference type="Proteomes" id="UP000291338"/>
    </source>
</evidence>
<dbReference type="Pfam" id="PF16925">
    <property type="entry name" value="TetR_C_13"/>
    <property type="match status" value="1"/>
</dbReference>
<dbReference type="InterPro" id="IPR011075">
    <property type="entry name" value="TetR_C"/>
</dbReference>
<feature type="domain" description="HTH tetR-type" evidence="5">
    <location>
        <begin position="6"/>
        <end position="66"/>
    </location>
</feature>